<dbReference type="InterPro" id="IPR050389">
    <property type="entry name" value="LysR-type_TF"/>
</dbReference>
<dbReference type="RefSeq" id="WP_053407114.1">
    <property type="nucleotide sequence ID" value="NZ_LHPI01000001.1"/>
</dbReference>
<dbReference type="PANTHER" id="PTHR30118">
    <property type="entry name" value="HTH-TYPE TRANSCRIPTIONAL REGULATOR LEUO-RELATED"/>
    <property type="match status" value="1"/>
</dbReference>
<dbReference type="PANTHER" id="PTHR30118:SF12">
    <property type="entry name" value="TRANSCRIPTIONAL REGULATOR LYSR FAMILY"/>
    <property type="match status" value="1"/>
</dbReference>
<dbReference type="Gene3D" id="3.40.190.10">
    <property type="entry name" value="Periplasmic binding protein-like II"/>
    <property type="match status" value="2"/>
</dbReference>
<evidence type="ECO:0000256" key="2">
    <source>
        <dbReference type="ARBA" id="ARBA00023015"/>
    </source>
</evidence>
<dbReference type="PRINTS" id="PR00039">
    <property type="entry name" value="HTHLYSR"/>
</dbReference>
<keyword evidence="4" id="KW-0804">Transcription</keyword>
<feature type="domain" description="HTH lysR-type" evidence="5">
    <location>
        <begin position="5"/>
        <end position="62"/>
    </location>
</feature>
<gene>
    <name evidence="6" type="ORF">AKJ31_00380</name>
</gene>
<dbReference type="Gene3D" id="1.10.10.10">
    <property type="entry name" value="Winged helix-like DNA-binding domain superfamily/Winged helix DNA-binding domain"/>
    <property type="match status" value="1"/>
</dbReference>
<dbReference type="InterPro" id="IPR000847">
    <property type="entry name" value="LysR_HTH_N"/>
</dbReference>
<keyword evidence="3" id="KW-0238">DNA-binding</keyword>
<organism evidence="6 7">
    <name type="scientific">Vibrio hepatarius</name>
    <dbReference type="NCBI Taxonomy" id="171383"/>
    <lineage>
        <taxon>Bacteria</taxon>
        <taxon>Pseudomonadati</taxon>
        <taxon>Pseudomonadota</taxon>
        <taxon>Gammaproteobacteria</taxon>
        <taxon>Vibrionales</taxon>
        <taxon>Vibrionaceae</taxon>
        <taxon>Vibrio</taxon>
        <taxon>Vibrio oreintalis group</taxon>
    </lineage>
</organism>
<dbReference type="OrthoDB" id="6395715at2"/>
<name>A0A0M0I3F8_9VIBR</name>
<reference evidence="7" key="1">
    <citation type="submission" date="2015-08" db="EMBL/GenBank/DDBJ databases">
        <title>Vibrio galatheae sp. nov., a novel member of the Vibrionaceae family isolated from the Solomon Islands.</title>
        <authorList>
            <person name="Giubergia S."/>
            <person name="Machado H."/>
            <person name="Mateiu R.V."/>
            <person name="Gram L."/>
        </authorList>
    </citation>
    <scope>NUCLEOTIDE SEQUENCE [LARGE SCALE GENOMIC DNA]</scope>
    <source>
        <strain evidence="7">DSM 19134</strain>
    </source>
</reference>
<evidence type="ECO:0000256" key="4">
    <source>
        <dbReference type="ARBA" id="ARBA00023163"/>
    </source>
</evidence>
<evidence type="ECO:0000256" key="1">
    <source>
        <dbReference type="ARBA" id="ARBA00009437"/>
    </source>
</evidence>
<dbReference type="AlphaFoldDB" id="A0A0M0I3F8"/>
<dbReference type="SUPFAM" id="SSF53850">
    <property type="entry name" value="Periplasmic binding protein-like II"/>
    <property type="match status" value="1"/>
</dbReference>
<comment type="similarity">
    <text evidence="1">Belongs to the LysR transcriptional regulatory family.</text>
</comment>
<keyword evidence="7" id="KW-1185">Reference proteome</keyword>
<comment type="caution">
    <text evidence="6">The sequence shown here is derived from an EMBL/GenBank/DDBJ whole genome shotgun (WGS) entry which is preliminary data.</text>
</comment>
<dbReference type="Proteomes" id="UP000037530">
    <property type="component" value="Unassembled WGS sequence"/>
</dbReference>
<sequence>MQTNFDYNTLKVLSVILETRNVTAAAEKLCTSQPAVSRSLKKIRELFNDDILVRKGVVMELTPRAEEIKIQLASIIDDIESLVNNPTRFDPATSTSQVRIAVNASIAQWFAAAFARQLAQKAPLMNLVIEDWTETTPDKIDADEISFGINYFPMDLPKYLVQKKGGRDDFAFACRTGHPQCGRIMQLSEISQYSYAVHIIQHWNEKEEHISRLLQPLSIVPRIQLRTTHINTILNLVADNDVLFPCSRYLIDQLDERFSVIELDESLPKLEGNFGYVYSVKRRNDPIIRWLNETVDELMGSLGISSK</sequence>
<dbReference type="STRING" id="171383.AKJ31_00380"/>
<keyword evidence="2" id="KW-0805">Transcription regulation</keyword>
<dbReference type="EMBL" id="LHPI01000001">
    <property type="protein sequence ID" value="KOO08860.1"/>
    <property type="molecule type" value="Genomic_DNA"/>
</dbReference>
<dbReference type="PROSITE" id="PS50931">
    <property type="entry name" value="HTH_LYSR"/>
    <property type="match status" value="1"/>
</dbReference>
<dbReference type="InterPro" id="IPR036390">
    <property type="entry name" value="WH_DNA-bd_sf"/>
</dbReference>
<dbReference type="InterPro" id="IPR036388">
    <property type="entry name" value="WH-like_DNA-bd_sf"/>
</dbReference>
<dbReference type="InterPro" id="IPR005119">
    <property type="entry name" value="LysR_subst-bd"/>
</dbReference>
<protein>
    <submittedName>
        <fullName evidence="6">LysR family transcriptional regulator</fullName>
    </submittedName>
</protein>
<dbReference type="SUPFAM" id="SSF46785">
    <property type="entry name" value="Winged helix' DNA-binding domain"/>
    <property type="match status" value="1"/>
</dbReference>
<evidence type="ECO:0000259" key="5">
    <source>
        <dbReference type="PROSITE" id="PS50931"/>
    </source>
</evidence>
<proteinExistence type="inferred from homology"/>
<evidence type="ECO:0000313" key="6">
    <source>
        <dbReference type="EMBL" id="KOO08860.1"/>
    </source>
</evidence>
<dbReference type="Pfam" id="PF03466">
    <property type="entry name" value="LysR_substrate"/>
    <property type="match status" value="1"/>
</dbReference>
<evidence type="ECO:0000313" key="7">
    <source>
        <dbReference type="Proteomes" id="UP000037530"/>
    </source>
</evidence>
<evidence type="ECO:0000256" key="3">
    <source>
        <dbReference type="ARBA" id="ARBA00023125"/>
    </source>
</evidence>
<accession>A0A0M0I3F8</accession>
<dbReference type="Pfam" id="PF00126">
    <property type="entry name" value="HTH_1"/>
    <property type="match status" value="1"/>
</dbReference>
<dbReference type="GO" id="GO:0003677">
    <property type="term" value="F:DNA binding"/>
    <property type="evidence" value="ECO:0007669"/>
    <property type="project" value="UniProtKB-KW"/>
</dbReference>
<dbReference type="GO" id="GO:0003700">
    <property type="term" value="F:DNA-binding transcription factor activity"/>
    <property type="evidence" value="ECO:0007669"/>
    <property type="project" value="InterPro"/>
</dbReference>
<dbReference type="PATRIC" id="fig|171383.3.peg.78"/>